<keyword evidence="5" id="KW-0812">Transmembrane</keyword>
<dbReference type="GO" id="GO:0004386">
    <property type="term" value="F:helicase activity"/>
    <property type="evidence" value="ECO:0007669"/>
    <property type="project" value="UniProtKB-KW"/>
</dbReference>
<accession>A0A504YXL3</accession>
<keyword evidence="7" id="KW-1185">Reference proteome</keyword>
<gene>
    <name evidence="6" type="ORF">FGIG_09662</name>
</gene>
<keyword evidence="3" id="KW-0347">Helicase</keyword>
<proteinExistence type="predicted"/>
<keyword evidence="4" id="KW-0067">ATP-binding</keyword>
<dbReference type="InterPro" id="IPR027417">
    <property type="entry name" value="P-loop_NTPase"/>
</dbReference>
<evidence type="ECO:0000313" key="7">
    <source>
        <dbReference type="Proteomes" id="UP000316759"/>
    </source>
</evidence>
<evidence type="ECO:0000256" key="1">
    <source>
        <dbReference type="ARBA" id="ARBA00022741"/>
    </source>
</evidence>
<dbReference type="AlphaFoldDB" id="A0A504YXL3"/>
<comment type="caution">
    <text evidence="6">The sequence shown here is derived from an EMBL/GenBank/DDBJ whole genome shotgun (WGS) entry which is preliminary data.</text>
</comment>
<evidence type="ECO:0000256" key="2">
    <source>
        <dbReference type="ARBA" id="ARBA00022801"/>
    </source>
</evidence>
<evidence type="ECO:0000313" key="6">
    <source>
        <dbReference type="EMBL" id="TPP66143.1"/>
    </source>
</evidence>
<reference evidence="6 7" key="1">
    <citation type="submission" date="2019-04" db="EMBL/GenBank/DDBJ databases">
        <title>Annotation for the trematode Fasciola gigantica.</title>
        <authorList>
            <person name="Choi Y.-J."/>
        </authorList>
    </citation>
    <scope>NUCLEOTIDE SEQUENCE [LARGE SCALE GENOMIC DNA]</scope>
    <source>
        <strain evidence="6">Uganda_cow_1</strain>
    </source>
</reference>
<dbReference type="Proteomes" id="UP000316759">
    <property type="component" value="Unassembled WGS sequence"/>
</dbReference>
<feature type="transmembrane region" description="Helical" evidence="5">
    <location>
        <begin position="40"/>
        <end position="58"/>
    </location>
</feature>
<name>A0A504YXL3_FASGI</name>
<keyword evidence="5" id="KW-1133">Transmembrane helix</keyword>
<protein>
    <submittedName>
        <fullName evidence="6">Uncharacterized protein</fullName>
    </submittedName>
</protein>
<evidence type="ECO:0000256" key="4">
    <source>
        <dbReference type="ARBA" id="ARBA00022840"/>
    </source>
</evidence>
<dbReference type="PANTHER" id="PTHR18934">
    <property type="entry name" value="ATP-DEPENDENT RNA HELICASE"/>
    <property type="match status" value="1"/>
</dbReference>
<dbReference type="OrthoDB" id="5600252at2759"/>
<dbReference type="PANTHER" id="PTHR18934:SF99">
    <property type="entry name" value="ATP-DEPENDENT RNA HELICASE DHX37-RELATED"/>
    <property type="match status" value="1"/>
</dbReference>
<dbReference type="GO" id="GO:0005524">
    <property type="term" value="F:ATP binding"/>
    <property type="evidence" value="ECO:0007669"/>
    <property type="project" value="UniProtKB-KW"/>
</dbReference>
<dbReference type="GO" id="GO:0016787">
    <property type="term" value="F:hydrolase activity"/>
    <property type="evidence" value="ECO:0007669"/>
    <property type="project" value="UniProtKB-KW"/>
</dbReference>
<dbReference type="SUPFAM" id="SSF52540">
    <property type="entry name" value="P-loop containing nucleoside triphosphate hydrolases"/>
    <property type="match status" value="1"/>
</dbReference>
<evidence type="ECO:0000256" key="5">
    <source>
        <dbReference type="SAM" id="Phobius"/>
    </source>
</evidence>
<keyword evidence="5" id="KW-0472">Membrane</keyword>
<sequence>MRDELRRLNPQLYGENSRRIRIYPLHSQLATSSQRGLFEFLWETFLILLIWIVSIFQWHHSVTIEDVVHVIDCGRIKIVKYDSTRNTYSVAPVLVSKAKGAQQRGPAGR</sequence>
<organism evidence="6 7">
    <name type="scientific">Fasciola gigantica</name>
    <name type="common">Giant liver fluke</name>
    <dbReference type="NCBI Taxonomy" id="46835"/>
    <lineage>
        <taxon>Eukaryota</taxon>
        <taxon>Metazoa</taxon>
        <taxon>Spiralia</taxon>
        <taxon>Lophotrochozoa</taxon>
        <taxon>Platyhelminthes</taxon>
        <taxon>Trematoda</taxon>
        <taxon>Digenea</taxon>
        <taxon>Plagiorchiida</taxon>
        <taxon>Echinostomata</taxon>
        <taxon>Echinostomatoidea</taxon>
        <taxon>Fasciolidae</taxon>
        <taxon>Fasciola</taxon>
    </lineage>
</organism>
<dbReference type="Gene3D" id="3.40.50.300">
    <property type="entry name" value="P-loop containing nucleotide triphosphate hydrolases"/>
    <property type="match status" value="1"/>
</dbReference>
<dbReference type="EMBL" id="SUNJ01002224">
    <property type="protein sequence ID" value="TPP66143.1"/>
    <property type="molecule type" value="Genomic_DNA"/>
</dbReference>
<dbReference type="GO" id="GO:0003723">
    <property type="term" value="F:RNA binding"/>
    <property type="evidence" value="ECO:0007669"/>
    <property type="project" value="TreeGrafter"/>
</dbReference>
<evidence type="ECO:0000256" key="3">
    <source>
        <dbReference type="ARBA" id="ARBA00022806"/>
    </source>
</evidence>
<keyword evidence="1" id="KW-0547">Nucleotide-binding</keyword>
<keyword evidence="2" id="KW-0378">Hydrolase</keyword>
<dbReference type="STRING" id="46835.A0A504YXL3"/>